<name>M2LQ97_BAUPA</name>
<dbReference type="GO" id="GO:0005655">
    <property type="term" value="C:nucleolar ribonuclease P complex"/>
    <property type="evidence" value="ECO:0007669"/>
    <property type="project" value="InterPro"/>
</dbReference>
<feature type="compositionally biased region" description="Polar residues" evidence="1">
    <location>
        <begin position="11"/>
        <end position="23"/>
    </location>
</feature>
<feature type="region of interest" description="Disordered" evidence="1">
    <location>
        <begin position="1"/>
        <end position="39"/>
    </location>
</feature>
<dbReference type="GO" id="GO:0000171">
    <property type="term" value="F:ribonuclease MRP activity"/>
    <property type="evidence" value="ECO:0007669"/>
    <property type="project" value="TreeGrafter"/>
</dbReference>
<dbReference type="GO" id="GO:0000294">
    <property type="term" value="P:nuclear-transcribed mRNA catabolic process, RNase MRP-dependent"/>
    <property type="evidence" value="ECO:0007669"/>
    <property type="project" value="TreeGrafter"/>
</dbReference>
<dbReference type="Pfam" id="PF20976">
    <property type="entry name" value="Pop8"/>
    <property type="match status" value="1"/>
</dbReference>
<dbReference type="GO" id="GO:0034965">
    <property type="term" value="P:intronic box C/D snoRNA processing"/>
    <property type="evidence" value="ECO:0007669"/>
    <property type="project" value="TreeGrafter"/>
</dbReference>
<gene>
    <name evidence="3" type="ORF">BAUCODRAFT_576256</name>
</gene>
<dbReference type="InterPro" id="IPR020347">
    <property type="entry name" value="Pop8"/>
</dbReference>
<dbReference type="InterPro" id="IPR049128">
    <property type="entry name" value="Pop8-like_dom"/>
</dbReference>
<evidence type="ECO:0000313" key="3">
    <source>
        <dbReference type="EMBL" id="EMC96582.1"/>
    </source>
</evidence>
<dbReference type="RefSeq" id="XP_007676587.1">
    <property type="nucleotide sequence ID" value="XM_007678397.1"/>
</dbReference>
<dbReference type="KEGG" id="bcom:BAUCODRAFT_576256"/>
<evidence type="ECO:0000256" key="1">
    <source>
        <dbReference type="SAM" id="MobiDB-lite"/>
    </source>
</evidence>
<accession>M2LQ97</accession>
<protein>
    <recommendedName>
        <fullName evidence="2">Ribonucleases P/MRP subunit Pop8-like domain-containing protein</fullName>
    </recommendedName>
</protein>
<evidence type="ECO:0000313" key="4">
    <source>
        <dbReference type="Proteomes" id="UP000011761"/>
    </source>
</evidence>
<dbReference type="OrthoDB" id="5530243at2759"/>
<dbReference type="GO" id="GO:0004526">
    <property type="term" value="F:ribonuclease P activity"/>
    <property type="evidence" value="ECO:0007669"/>
    <property type="project" value="TreeGrafter"/>
</dbReference>
<reference evidence="3 4" key="1">
    <citation type="journal article" date="2012" name="PLoS Pathog.">
        <title>Diverse lifestyles and strategies of plant pathogenesis encoded in the genomes of eighteen Dothideomycetes fungi.</title>
        <authorList>
            <person name="Ohm R.A."/>
            <person name="Feau N."/>
            <person name="Henrissat B."/>
            <person name="Schoch C.L."/>
            <person name="Horwitz B.A."/>
            <person name="Barry K.W."/>
            <person name="Condon B.J."/>
            <person name="Copeland A.C."/>
            <person name="Dhillon B."/>
            <person name="Glaser F."/>
            <person name="Hesse C.N."/>
            <person name="Kosti I."/>
            <person name="LaButti K."/>
            <person name="Lindquist E.A."/>
            <person name="Lucas S."/>
            <person name="Salamov A.A."/>
            <person name="Bradshaw R.E."/>
            <person name="Ciuffetti L."/>
            <person name="Hamelin R.C."/>
            <person name="Kema G.H.J."/>
            <person name="Lawrence C."/>
            <person name="Scott J.A."/>
            <person name="Spatafora J.W."/>
            <person name="Turgeon B.G."/>
            <person name="de Wit P.J.G.M."/>
            <person name="Zhong S."/>
            <person name="Goodwin S.B."/>
            <person name="Grigoriev I.V."/>
        </authorList>
    </citation>
    <scope>NUCLEOTIDE SEQUENCE [LARGE SCALE GENOMIC DNA]</scope>
    <source>
        <strain evidence="3 4">UAMH 10762</strain>
    </source>
</reference>
<feature type="compositionally biased region" description="Basic residues" evidence="1">
    <location>
        <begin position="27"/>
        <end position="36"/>
    </location>
</feature>
<dbReference type="AlphaFoldDB" id="M2LQ97"/>
<proteinExistence type="predicted"/>
<dbReference type="PANTHER" id="PTHR28173:SF1">
    <property type="entry name" value="RIBONUCLEASES P_MRP PROTEIN SUBUNIT POP8"/>
    <property type="match status" value="1"/>
</dbReference>
<feature type="domain" description="Ribonucleases P/MRP subunit Pop8-like" evidence="2">
    <location>
        <begin position="50"/>
        <end position="124"/>
    </location>
</feature>
<dbReference type="eggNOG" id="ENOG502SCWV">
    <property type="taxonomic scope" value="Eukaryota"/>
</dbReference>
<organism evidence="3 4">
    <name type="scientific">Baudoinia panamericana (strain UAMH 10762)</name>
    <name type="common">Angels' share fungus</name>
    <name type="synonym">Baudoinia compniacensis (strain UAMH 10762)</name>
    <dbReference type="NCBI Taxonomy" id="717646"/>
    <lineage>
        <taxon>Eukaryota</taxon>
        <taxon>Fungi</taxon>
        <taxon>Dikarya</taxon>
        <taxon>Ascomycota</taxon>
        <taxon>Pezizomycotina</taxon>
        <taxon>Dothideomycetes</taxon>
        <taxon>Dothideomycetidae</taxon>
        <taxon>Mycosphaerellales</taxon>
        <taxon>Teratosphaeriaceae</taxon>
        <taxon>Baudoinia</taxon>
    </lineage>
</organism>
<dbReference type="EMBL" id="KB445555">
    <property type="protein sequence ID" value="EMC96582.1"/>
    <property type="molecule type" value="Genomic_DNA"/>
</dbReference>
<dbReference type="GO" id="GO:0000172">
    <property type="term" value="C:ribonuclease MRP complex"/>
    <property type="evidence" value="ECO:0007669"/>
    <property type="project" value="InterPro"/>
</dbReference>
<evidence type="ECO:0000259" key="2">
    <source>
        <dbReference type="Pfam" id="PF20976"/>
    </source>
</evidence>
<dbReference type="HOGENOM" id="CLU_115053_1_1_1"/>
<dbReference type="GeneID" id="19115722"/>
<dbReference type="STRING" id="717646.M2LQ97"/>
<dbReference type="PANTHER" id="PTHR28173">
    <property type="entry name" value="RIBONUCLEASES P/MRP PROTEIN SUBUNIT POP8"/>
    <property type="match status" value="1"/>
</dbReference>
<dbReference type="OMA" id="QVKSYCT"/>
<dbReference type="Proteomes" id="UP000011761">
    <property type="component" value="Unassembled WGS sequence"/>
</dbReference>
<keyword evidence="4" id="KW-1185">Reference proteome</keyword>
<sequence>MANDGEIPKATESTEAIVNPTQASPKSSKRKRKRTPKPNVLSQLTIRNPPWAYIHLRHITTTGAATTELDSVTAHMHITAALSQFLGLHGAAIPIDITKIEKADVWVRLPAEDCSSLLAAVGGWVSSKGAGWRIIGTSSWDAAAPGRNSGQDLFND</sequence>
<dbReference type="GO" id="GO:0008033">
    <property type="term" value="P:tRNA processing"/>
    <property type="evidence" value="ECO:0007669"/>
    <property type="project" value="InterPro"/>
</dbReference>